<dbReference type="Proteomes" id="UP000054217">
    <property type="component" value="Unassembled WGS sequence"/>
</dbReference>
<dbReference type="InParanoid" id="A0A0C3P9I4"/>
<evidence type="ECO:0000313" key="2">
    <source>
        <dbReference type="Proteomes" id="UP000054217"/>
    </source>
</evidence>
<dbReference type="AlphaFoldDB" id="A0A0C3P9I4"/>
<reference evidence="2" key="2">
    <citation type="submission" date="2015-01" db="EMBL/GenBank/DDBJ databases">
        <title>Evolutionary Origins and Diversification of the Mycorrhizal Mutualists.</title>
        <authorList>
            <consortium name="DOE Joint Genome Institute"/>
            <consortium name="Mycorrhizal Genomics Consortium"/>
            <person name="Kohler A."/>
            <person name="Kuo A."/>
            <person name="Nagy L.G."/>
            <person name="Floudas D."/>
            <person name="Copeland A."/>
            <person name="Barry K.W."/>
            <person name="Cichocki N."/>
            <person name="Veneault-Fourrey C."/>
            <person name="LaButti K."/>
            <person name="Lindquist E.A."/>
            <person name="Lipzen A."/>
            <person name="Lundell T."/>
            <person name="Morin E."/>
            <person name="Murat C."/>
            <person name="Riley R."/>
            <person name="Ohm R."/>
            <person name="Sun H."/>
            <person name="Tunlid A."/>
            <person name="Henrissat B."/>
            <person name="Grigoriev I.V."/>
            <person name="Hibbett D.S."/>
            <person name="Martin F."/>
        </authorList>
    </citation>
    <scope>NUCLEOTIDE SEQUENCE [LARGE SCALE GENOMIC DNA]</scope>
    <source>
        <strain evidence="2">Marx 270</strain>
    </source>
</reference>
<reference evidence="1 2" key="1">
    <citation type="submission" date="2014-04" db="EMBL/GenBank/DDBJ databases">
        <authorList>
            <consortium name="DOE Joint Genome Institute"/>
            <person name="Kuo A."/>
            <person name="Kohler A."/>
            <person name="Costa M.D."/>
            <person name="Nagy L.G."/>
            <person name="Floudas D."/>
            <person name="Copeland A."/>
            <person name="Barry K.W."/>
            <person name="Cichocki N."/>
            <person name="Veneault-Fourrey C."/>
            <person name="LaButti K."/>
            <person name="Lindquist E.A."/>
            <person name="Lipzen A."/>
            <person name="Lundell T."/>
            <person name="Morin E."/>
            <person name="Murat C."/>
            <person name="Sun H."/>
            <person name="Tunlid A."/>
            <person name="Henrissat B."/>
            <person name="Grigoriev I.V."/>
            <person name="Hibbett D.S."/>
            <person name="Martin F."/>
            <person name="Nordberg H.P."/>
            <person name="Cantor M.N."/>
            <person name="Hua S.X."/>
        </authorList>
    </citation>
    <scope>NUCLEOTIDE SEQUENCE [LARGE SCALE GENOMIC DNA]</scope>
    <source>
        <strain evidence="1 2">Marx 270</strain>
    </source>
</reference>
<evidence type="ECO:0000313" key="1">
    <source>
        <dbReference type="EMBL" id="KIO04204.1"/>
    </source>
</evidence>
<dbReference type="EMBL" id="KN831972">
    <property type="protein sequence ID" value="KIO04204.1"/>
    <property type="molecule type" value="Genomic_DNA"/>
</dbReference>
<protein>
    <submittedName>
        <fullName evidence="1">Uncharacterized protein</fullName>
    </submittedName>
</protein>
<organism evidence="1 2">
    <name type="scientific">Pisolithus tinctorius Marx 270</name>
    <dbReference type="NCBI Taxonomy" id="870435"/>
    <lineage>
        <taxon>Eukaryota</taxon>
        <taxon>Fungi</taxon>
        <taxon>Dikarya</taxon>
        <taxon>Basidiomycota</taxon>
        <taxon>Agaricomycotina</taxon>
        <taxon>Agaricomycetes</taxon>
        <taxon>Agaricomycetidae</taxon>
        <taxon>Boletales</taxon>
        <taxon>Sclerodermatineae</taxon>
        <taxon>Pisolithaceae</taxon>
        <taxon>Pisolithus</taxon>
    </lineage>
</organism>
<sequence>MMVATLLHLLDNPIATTPERTARARHCQAIAIGNTSLASINSSVCRALSESSRANVMMLDEKTLDSPPDTFRDDQKLHERRFKGNTDNYTKYAGETPDGGLKAWSVIMAYVLCRALLCSLP</sequence>
<proteinExistence type="predicted"/>
<dbReference type="HOGENOM" id="CLU_2038987_0_0_1"/>
<name>A0A0C3P9I4_PISTI</name>
<gene>
    <name evidence="1" type="ORF">M404DRAFT_556323</name>
</gene>
<accession>A0A0C3P9I4</accession>
<keyword evidence="2" id="KW-1185">Reference proteome</keyword>